<dbReference type="RefSeq" id="WP_091232086.1">
    <property type="nucleotide sequence ID" value="NZ_FNBG01000017.1"/>
</dbReference>
<keyword evidence="3" id="KW-1185">Reference proteome</keyword>
<dbReference type="OrthoDB" id="9804312at2"/>
<dbReference type="InterPro" id="IPR029063">
    <property type="entry name" value="SAM-dependent_MTases_sf"/>
</dbReference>
<dbReference type="CDD" id="cd02440">
    <property type="entry name" value="AdoMet_MTases"/>
    <property type="match status" value="1"/>
</dbReference>
<reference evidence="2 3" key="1">
    <citation type="submission" date="2016-10" db="EMBL/GenBank/DDBJ databases">
        <authorList>
            <person name="de Groot N.N."/>
        </authorList>
    </citation>
    <scope>NUCLEOTIDE SEQUENCE [LARGE SCALE GENOMIC DNA]</scope>
    <source>
        <strain evidence="2 3">DSM 28129</strain>
    </source>
</reference>
<name>A0A1G7P3E9_9BACL</name>
<dbReference type="SUPFAM" id="SSF53335">
    <property type="entry name" value="S-adenosyl-L-methionine-dependent methyltransferases"/>
    <property type="match status" value="1"/>
</dbReference>
<evidence type="ECO:0000259" key="1">
    <source>
        <dbReference type="Pfam" id="PF13649"/>
    </source>
</evidence>
<organism evidence="2 3">
    <name type="scientific">Fontibacillus panacisegetis</name>
    <dbReference type="NCBI Taxonomy" id="670482"/>
    <lineage>
        <taxon>Bacteria</taxon>
        <taxon>Bacillati</taxon>
        <taxon>Bacillota</taxon>
        <taxon>Bacilli</taxon>
        <taxon>Bacillales</taxon>
        <taxon>Paenibacillaceae</taxon>
        <taxon>Fontibacillus</taxon>
    </lineage>
</organism>
<dbReference type="Proteomes" id="UP000198972">
    <property type="component" value="Unassembled WGS sequence"/>
</dbReference>
<dbReference type="Pfam" id="PF13649">
    <property type="entry name" value="Methyltransf_25"/>
    <property type="match status" value="1"/>
</dbReference>
<sequence>MNRLQVIRKKEKEYHDDCYENLELFKPGSWLHKPVKTVMELMANFESLDIVNVLDLGCGVGRNSIPVAEILKHKEGKVVCVDLLESAITNLEEYSEKYGVSAKISPVLSDISNYVIPDEYFHLIFSVSSLEHLESEERFDYVIENMIRGTKTQGVNCIIISTGVREKIIDTGEIIEPMYELMFETTYLSEKFEKMYKNWKTLKHTVKPFEVEITRDGRRVLLESDVVTWVVQNT</sequence>
<proteinExistence type="predicted"/>
<dbReference type="AlphaFoldDB" id="A0A1G7P3E9"/>
<feature type="domain" description="Methyltransferase" evidence="1">
    <location>
        <begin position="53"/>
        <end position="154"/>
    </location>
</feature>
<evidence type="ECO:0000313" key="3">
    <source>
        <dbReference type="Proteomes" id="UP000198972"/>
    </source>
</evidence>
<evidence type="ECO:0000313" key="2">
    <source>
        <dbReference type="EMBL" id="SDF80828.1"/>
    </source>
</evidence>
<dbReference type="Gene3D" id="3.40.50.150">
    <property type="entry name" value="Vaccinia Virus protein VP39"/>
    <property type="match status" value="1"/>
</dbReference>
<dbReference type="STRING" id="670482.SAMN04488542_117101"/>
<accession>A0A1G7P3E9</accession>
<protein>
    <submittedName>
        <fullName evidence="2">Tellurite resistance protein TehB</fullName>
    </submittedName>
</protein>
<dbReference type="EMBL" id="FNBG01000017">
    <property type="protein sequence ID" value="SDF80828.1"/>
    <property type="molecule type" value="Genomic_DNA"/>
</dbReference>
<gene>
    <name evidence="2" type="ORF">SAMN04488542_117101</name>
</gene>
<dbReference type="InterPro" id="IPR041698">
    <property type="entry name" value="Methyltransf_25"/>
</dbReference>